<gene>
    <name evidence="1" type="ORF">KPL71_002680</name>
</gene>
<name>A0ACB8P896_CITSI</name>
<proteinExistence type="predicted"/>
<sequence length="399" mass="43946">MSGRRIQPHYEGRVVPAPGMLRHGPFPGSPAGHRLLEPLPLLEDKIAVQAAEIERLARDNHRLAASHITMREDLAAAQQEIPRIKAHIRNIHTESDSHIRVLLDKIAKMEADCKAGERLKKDLQQAHIEAQSLARARQELTSKIQQASEALHKARLEVKNLPDLHAELDSLRQEHRRLRYAADVSTSKFLGFRFPLSHSFISLEVKAQFISDLDLTICFNLCGGENSAKFEYEKGLNMSHSFISLEVKAQFISDLDLTICFNLCGGENSATFEYEKGLNIDNVEQLQAMEKNLVGMAREMEKLHAELALMLVLFLPYVAPNPYSRTYTNPIPSYPPSVQGGGVYVDGYSQPLLQMGVVQTGEGMIPYGSGNGVAAASGVGMPAVPASTVGAVWGGSYDP</sequence>
<accession>A0ACB8P896</accession>
<keyword evidence="2" id="KW-1185">Reference proteome</keyword>
<protein>
    <submittedName>
        <fullName evidence="1">Transglutaminase15</fullName>
    </submittedName>
</protein>
<evidence type="ECO:0000313" key="1">
    <source>
        <dbReference type="EMBL" id="KAH9806173.1"/>
    </source>
</evidence>
<organism evidence="1 2">
    <name type="scientific">Citrus sinensis</name>
    <name type="common">Sweet orange</name>
    <name type="synonym">Citrus aurantium var. sinensis</name>
    <dbReference type="NCBI Taxonomy" id="2711"/>
    <lineage>
        <taxon>Eukaryota</taxon>
        <taxon>Viridiplantae</taxon>
        <taxon>Streptophyta</taxon>
        <taxon>Embryophyta</taxon>
        <taxon>Tracheophyta</taxon>
        <taxon>Spermatophyta</taxon>
        <taxon>Magnoliopsida</taxon>
        <taxon>eudicotyledons</taxon>
        <taxon>Gunneridae</taxon>
        <taxon>Pentapetalae</taxon>
        <taxon>rosids</taxon>
        <taxon>malvids</taxon>
        <taxon>Sapindales</taxon>
        <taxon>Rutaceae</taxon>
        <taxon>Aurantioideae</taxon>
        <taxon>Citrus</taxon>
    </lineage>
</organism>
<reference evidence="2" key="1">
    <citation type="journal article" date="2023" name="Hortic. Res.">
        <title>A chromosome-level phased genome enabling allele-level studies in sweet orange: a case study on citrus Huanglongbing tolerance.</title>
        <authorList>
            <person name="Wu B."/>
            <person name="Yu Q."/>
            <person name="Deng Z."/>
            <person name="Duan Y."/>
            <person name="Luo F."/>
            <person name="Gmitter F. Jr."/>
        </authorList>
    </citation>
    <scope>NUCLEOTIDE SEQUENCE [LARGE SCALE GENOMIC DNA]</scope>
    <source>
        <strain evidence="2">cv. Valencia</strain>
    </source>
</reference>
<evidence type="ECO:0000313" key="2">
    <source>
        <dbReference type="Proteomes" id="UP000829398"/>
    </source>
</evidence>
<dbReference type="Proteomes" id="UP000829398">
    <property type="component" value="Chromosome 1"/>
</dbReference>
<dbReference type="EMBL" id="CM039170">
    <property type="protein sequence ID" value="KAH9806173.1"/>
    <property type="molecule type" value="Genomic_DNA"/>
</dbReference>
<comment type="caution">
    <text evidence="1">The sequence shown here is derived from an EMBL/GenBank/DDBJ whole genome shotgun (WGS) entry which is preliminary data.</text>
</comment>